<feature type="compositionally biased region" description="Basic and acidic residues" evidence="1">
    <location>
        <begin position="778"/>
        <end position="791"/>
    </location>
</feature>
<name>A0ABQ8SRU2_PERAM</name>
<feature type="region of interest" description="Disordered" evidence="1">
    <location>
        <begin position="776"/>
        <end position="797"/>
    </location>
</feature>
<feature type="compositionally biased region" description="Basic and acidic residues" evidence="1">
    <location>
        <begin position="483"/>
        <end position="496"/>
    </location>
</feature>
<evidence type="ECO:0000313" key="3">
    <source>
        <dbReference type="Proteomes" id="UP001148838"/>
    </source>
</evidence>
<feature type="compositionally biased region" description="Basic residues" evidence="1">
    <location>
        <begin position="337"/>
        <end position="352"/>
    </location>
</feature>
<dbReference type="EMBL" id="JAJSOF020000021">
    <property type="protein sequence ID" value="KAJ4436638.1"/>
    <property type="molecule type" value="Genomic_DNA"/>
</dbReference>
<accession>A0ABQ8SRU2</accession>
<feature type="compositionally biased region" description="Basic and acidic residues" evidence="1">
    <location>
        <begin position="563"/>
        <end position="576"/>
    </location>
</feature>
<dbReference type="InterPro" id="IPR036397">
    <property type="entry name" value="RNaseH_sf"/>
</dbReference>
<comment type="caution">
    <text evidence="2">The sequence shown here is derived from an EMBL/GenBank/DDBJ whole genome shotgun (WGS) entry which is preliminary data.</text>
</comment>
<feature type="compositionally biased region" description="Basic and acidic residues" evidence="1">
    <location>
        <begin position="433"/>
        <end position="476"/>
    </location>
</feature>
<feature type="compositionally biased region" description="Basic and acidic residues" evidence="1">
    <location>
        <begin position="543"/>
        <end position="556"/>
    </location>
</feature>
<evidence type="ECO:0000256" key="1">
    <source>
        <dbReference type="SAM" id="MobiDB-lite"/>
    </source>
</evidence>
<protein>
    <submittedName>
        <fullName evidence="2">Uncharacterized protein</fullName>
    </submittedName>
</protein>
<feature type="compositionally biased region" description="Basic and acidic residues" evidence="1">
    <location>
        <begin position="523"/>
        <end position="536"/>
    </location>
</feature>
<organism evidence="2 3">
    <name type="scientific">Periplaneta americana</name>
    <name type="common">American cockroach</name>
    <name type="synonym">Blatta americana</name>
    <dbReference type="NCBI Taxonomy" id="6978"/>
    <lineage>
        <taxon>Eukaryota</taxon>
        <taxon>Metazoa</taxon>
        <taxon>Ecdysozoa</taxon>
        <taxon>Arthropoda</taxon>
        <taxon>Hexapoda</taxon>
        <taxon>Insecta</taxon>
        <taxon>Pterygota</taxon>
        <taxon>Neoptera</taxon>
        <taxon>Polyneoptera</taxon>
        <taxon>Dictyoptera</taxon>
        <taxon>Blattodea</taxon>
        <taxon>Blattoidea</taxon>
        <taxon>Blattidae</taxon>
        <taxon>Blattinae</taxon>
        <taxon>Periplaneta</taxon>
    </lineage>
</organism>
<feature type="compositionally biased region" description="Basic and acidic residues" evidence="1">
    <location>
        <begin position="503"/>
        <end position="516"/>
    </location>
</feature>
<reference evidence="2 3" key="1">
    <citation type="journal article" date="2022" name="Allergy">
        <title>Genome assembly and annotation of Periplaneta americana reveal a comprehensive cockroach allergen profile.</title>
        <authorList>
            <person name="Wang L."/>
            <person name="Xiong Q."/>
            <person name="Saelim N."/>
            <person name="Wang L."/>
            <person name="Nong W."/>
            <person name="Wan A.T."/>
            <person name="Shi M."/>
            <person name="Liu X."/>
            <person name="Cao Q."/>
            <person name="Hui J.H.L."/>
            <person name="Sookrung N."/>
            <person name="Leung T.F."/>
            <person name="Tungtrongchitr A."/>
            <person name="Tsui S.K.W."/>
        </authorList>
    </citation>
    <scope>NUCLEOTIDE SEQUENCE [LARGE SCALE GENOMIC DNA]</scope>
    <source>
        <strain evidence="2">PWHHKU_190912</strain>
    </source>
</reference>
<sequence length="885" mass="101533">MSTEFQRSPCKSVRRASRELAIPKSTIHDVLHKRLRLHAYKIQLVQKLKPNDLPARYDFASDMPLKIDIENGYLQKVVFSDESTFHVCGIVNRHNCLIWGSENPHVVRELERDSPKINGYVFQQDGAPPHYALHVTDHLNECFHQRWIGRGGPTAWPLRSPDLIPLDFFFWGYIKDIVYKTVVADLEDLRRRIVAACATVTPEMLRNTWQEPEYRLDICRATRGDNASEMSPGSRVESYPAFARIGLRENPGKYLNQVTCLNQDLNSGPLVSRSSILTVTPQRALKNKETQGEQGNTRRTRENTRETQGKHKENKGNTRRTRKHKRTRETQGGQGTQRKHKERKHKRTRKHKEGKETQGEQGNTRRTRETQRRTRKHKTKENKADKRETQGGQRKHKEDKETQGEQETQGGNTRRETQGEQELFAPTQGKPIRTRETRGEEEKHKESKGNTRRRRETEGEQGKHKEDKGNTRRTRETQGGQGKHKEDKGNTRRTRETQGGQGKHKEDKGNTRRTRETQGGQGKQKEDKGNTRRTRETQGGQGKHKEGKGNSRRARETQGGQGKHKEDKGNTRRTRETQGGQGNIRITKRIQLEQEEDKKNKGSSTRRIRARVAFLCHCQSASSPTSTALRRRTLATLNSVKSTFILASICCNEEKKTLSRINILFNVLRVSTPLIDFKPVQGGCNSMKDDEKPETCKRASAGYRYHQEGTDGMNSDHIRIFPINHEVKQHTERSGLTTSDRCSYSSGSSTQNVINLVDKFRATECTERKKSVRWPTKVTEDAREDSRERMQRGPNKSVKKLAVEIGVSYRSAHKILRNKLVTNHNPRSEELTGARQIHVEAELPHLFRISRIPSVSLHNFEAQQDCGNCAMLGRGNRTELSELFV</sequence>
<proteinExistence type="predicted"/>
<feature type="compositionally biased region" description="Basic and acidic residues" evidence="1">
    <location>
        <begin position="590"/>
        <end position="600"/>
    </location>
</feature>
<feature type="compositionally biased region" description="Basic residues" evidence="1">
    <location>
        <begin position="317"/>
        <end position="327"/>
    </location>
</feature>
<gene>
    <name evidence="2" type="ORF">ANN_16769</name>
</gene>
<dbReference type="Proteomes" id="UP001148838">
    <property type="component" value="Unassembled WGS sequence"/>
</dbReference>
<keyword evidence="3" id="KW-1185">Reference proteome</keyword>
<feature type="compositionally biased region" description="Basic and acidic residues" evidence="1">
    <location>
        <begin position="299"/>
        <end position="316"/>
    </location>
</feature>
<evidence type="ECO:0000313" key="2">
    <source>
        <dbReference type="EMBL" id="KAJ4436638.1"/>
    </source>
</evidence>
<dbReference type="PANTHER" id="PTHR47326:SF1">
    <property type="entry name" value="HTH PSQ-TYPE DOMAIN-CONTAINING PROTEIN"/>
    <property type="match status" value="1"/>
</dbReference>
<dbReference type="PANTHER" id="PTHR47326">
    <property type="entry name" value="TRANSPOSABLE ELEMENT TC3 TRANSPOSASE-LIKE PROTEIN"/>
    <property type="match status" value="1"/>
</dbReference>
<dbReference type="Gene3D" id="3.30.420.10">
    <property type="entry name" value="Ribonuclease H-like superfamily/Ribonuclease H"/>
    <property type="match status" value="1"/>
</dbReference>
<feature type="region of interest" description="Disordered" evidence="1">
    <location>
        <begin position="278"/>
        <end position="605"/>
    </location>
</feature>